<evidence type="ECO:0008006" key="4">
    <source>
        <dbReference type="Google" id="ProtNLM"/>
    </source>
</evidence>
<dbReference type="Proteomes" id="UP001500751">
    <property type="component" value="Unassembled WGS sequence"/>
</dbReference>
<keyword evidence="3" id="KW-1185">Reference proteome</keyword>
<evidence type="ECO:0000313" key="3">
    <source>
        <dbReference type="Proteomes" id="UP001500751"/>
    </source>
</evidence>
<organism evidence="2 3">
    <name type="scientific">Catenulispora yoronensis</name>
    <dbReference type="NCBI Taxonomy" id="450799"/>
    <lineage>
        <taxon>Bacteria</taxon>
        <taxon>Bacillati</taxon>
        <taxon>Actinomycetota</taxon>
        <taxon>Actinomycetes</taxon>
        <taxon>Catenulisporales</taxon>
        <taxon>Catenulisporaceae</taxon>
        <taxon>Catenulispora</taxon>
    </lineage>
</organism>
<reference evidence="3" key="1">
    <citation type="journal article" date="2019" name="Int. J. Syst. Evol. Microbiol.">
        <title>The Global Catalogue of Microorganisms (GCM) 10K type strain sequencing project: providing services to taxonomists for standard genome sequencing and annotation.</title>
        <authorList>
            <consortium name="The Broad Institute Genomics Platform"/>
            <consortium name="The Broad Institute Genome Sequencing Center for Infectious Disease"/>
            <person name="Wu L."/>
            <person name="Ma J."/>
        </authorList>
    </citation>
    <scope>NUCLEOTIDE SEQUENCE [LARGE SCALE GENOMIC DNA]</scope>
    <source>
        <strain evidence="3">JCM 16014</strain>
    </source>
</reference>
<evidence type="ECO:0000256" key="1">
    <source>
        <dbReference type="SAM" id="MobiDB-lite"/>
    </source>
</evidence>
<dbReference type="EMBL" id="BAAAQN010000100">
    <property type="protein sequence ID" value="GAA2065052.1"/>
    <property type="molecule type" value="Genomic_DNA"/>
</dbReference>
<protein>
    <recommendedName>
        <fullName evidence="4">ATP-binding protein</fullName>
    </recommendedName>
</protein>
<proteinExistence type="predicted"/>
<comment type="caution">
    <text evidence="2">The sequence shown here is derived from an EMBL/GenBank/DDBJ whole genome shotgun (WGS) entry which is preliminary data.</text>
</comment>
<name>A0ABP5H886_9ACTN</name>
<accession>A0ABP5H886</accession>
<evidence type="ECO:0000313" key="2">
    <source>
        <dbReference type="EMBL" id="GAA2065052.1"/>
    </source>
</evidence>
<feature type="region of interest" description="Disordered" evidence="1">
    <location>
        <begin position="979"/>
        <end position="1021"/>
    </location>
</feature>
<gene>
    <name evidence="2" type="ORF">GCM10009839_90810</name>
</gene>
<sequence>MRRLLLEAAAGMVDTVLSLGPARLEVHNAADAGAAVGESDRVPVLTRYLPRAHDRRVRAVLGEVLAGGPSRLVMLTGESSTGKTRALYEALLDLAPSAPLLHPVGDLDLLELLDEGRVRSGCVVWLNEAQRFLYNRDAAARLRAVMTATPGIAAVGTLWNNPYWNDLTTSDNSDGPRSQAKALLTHPALAVRINVPAHLDAEDLNGWRKLARTSGDPRLQQALSAGAGDGKVIQYVSGGPELLTAYLTGDRGGALFTAAEHALITVALDARRLGHRGPLPAALLTDAADGSLSTRDRSPDPRWAEHALRALSSGRREDGSRADVRNTLTALTAVYARSGAPAAYEPADYLDQHARRLRAEQYGTPALWNALIEHTIDPFDMDNLAHAAWDRGLRTTAIRLWHKAVTAGYPTDGLIDLDDVLDPGEQAATYTAVQVGLNHTESVRRLLGRLRSAEANAAFSILAGRACAHADIADPWAVSWLLRTLRENGAHEAAKALVDRDVVADADLTDPAAAGFLLKELLSAIAKEASQEVARRGASDADLKHLFSTAGLIKTLAEAGAGREAAELAERAAAEADLSDPSAVARLLAAIRMKGTRRAQEVLLNRAPADHAIIGPLSGTKELLHQLKAAEAEHAFTVLLHRAVNETDLTSPATAKNLLQSVREADAEQAIAELTDRILTETDFTDYHRDEAPELLREVRWSGADHVLATLAQRAAAEVDLTDPARVARLLDELATFEAERAVRILLERDPVAHVSLADRVDPFLVTWLLSALRRSGAEQAARTLVERAVAEADFSDSFMMSISYRALRHTGAGEQAGRLFIERAARADLTDPNTASCFLDVLRAIGSEEAIAALLARFPVAEVDAADPGTLARLFDLLTAAGAGKAVATLTERALAETDLTSPPSVAYLLETLHNIGAGRAVAVLAERAASRADVDNRPGVVRLLDALRKVKAGKAAARYEARARDAGHFPHDFVPYGREPDGRPSRPWTVGTVVALNKPPDPAQTSASERPVTYDEANN</sequence>